<dbReference type="InterPro" id="IPR001874">
    <property type="entry name" value="DHquinase_II"/>
</dbReference>
<dbReference type="AlphaFoldDB" id="A0A9D1ME95"/>
<evidence type="ECO:0000256" key="2">
    <source>
        <dbReference type="ARBA" id="ARBA00004902"/>
    </source>
</evidence>
<feature type="binding site" evidence="8 10">
    <location>
        <position position="75"/>
    </location>
    <ligand>
        <name>substrate</name>
    </ligand>
</feature>
<dbReference type="NCBIfam" id="NF003805">
    <property type="entry name" value="PRK05395.1-2"/>
    <property type="match status" value="1"/>
</dbReference>
<evidence type="ECO:0000256" key="1">
    <source>
        <dbReference type="ARBA" id="ARBA00001864"/>
    </source>
</evidence>
<feature type="active site" description="Proton acceptor" evidence="8 9">
    <location>
        <position position="22"/>
    </location>
</feature>
<comment type="catalytic activity">
    <reaction evidence="1 8">
        <text>3-dehydroquinate = 3-dehydroshikimate + H2O</text>
        <dbReference type="Rhea" id="RHEA:21096"/>
        <dbReference type="ChEBI" id="CHEBI:15377"/>
        <dbReference type="ChEBI" id="CHEBI:16630"/>
        <dbReference type="ChEBI" id="CHEBI:32364"/>
        <dbReference type="EC" id="4.2.1.10"/>
    </reaction>
</comment>
<feature type="site" description="Transition state stabilizer" evidence="8 11">
    <location>
        <position position="17"/>
    </location>
</feature>
<evidence type="ECO:0000256" key="9">
    <source>
        <dbReference type="PIRSR" id="PIRSR001399-1"/>
    </source>
</evidence>
<evidence type="ECO:0000313" key="12">
    <source>
        <dbReference type="EMBL" id="HIU58631.1"/>
    </source>
</evidence>
<gene>
    <name evidence="8 12" type="primary">aroQ</name>
    <name evidence="12" type="ORF">IAC57_00875</name>
</gene>
<dbReference type="Pfam" id="PF01220">
    <property type="entry name" value="DHquinase_II"/>
    <property type="match status" value="1"/>
</dbReference>
<organism evidence="12 13">
    <name type="scientific">Candidatus Scatosoma pullistercoris</name>
    <dbReference type="NCBI Taxonomy" id="2840934"/>
    <lineage>
        <taxon>Bacteria</taxon>
        <taxon>Bacillati</taxon>
        <taxon>Bacillota</taxon>
        <taxon>Clostridia</taxon>
        <taxon>Candidatus Scatosoma</taxon>
    </lineage>
</organism>
<dbReference type="Gene3D" id="3.40.50.9100">
    <property type="entry name" value="Dehydroquinase, class II"/>
    <property type="match status" value="1"/>
</dbReference>
<evidence type="ECO:0000256" key="7">
    <source>
        <dbReference type="ARBA" id="ARBA00023239"/>
    </source>
</evidence>
<keyword evidence="6 8" id="KW-0057">Aromatic amino acid biosynthesis</keyword>
<evidence type="ECO:0000256" key="11">
    <source>
        <dbReference type="PIRSR" id="PIRSR001399-3"/>
    </source>
</evidence>
<evidence type="ECO:0000313" key="13">
    <source>
        <dbReference type="Proteomes" id="UP000824081"/>
    </source>
</evidence>
<dbReference type="HAMAP" id="MF_00169">
    <property type="entry name" value="AroQ"/>
    <property type="match status" value="1"/>
</dbReference>
<dbReference type="GO" id="GO:0008652">
    <property type="term" value="P:amino acid biosynthetic process"/>
    <property type="evidence" value="ECO:0007669"/>
    <property type="project" value="UniProtKB-KW"/>
</dbReference>
<evidence type="ECO:0000256" key="4">
    <source>
        <dbReference type="ARBA" id="ARBA00011193"/>
    </source>
</evidence>
<dbReference type="CDD" id="cd00466">
    <property type="entry name" value="DHQase_II"/>
    <property type="match status" value="1"/>
</dbReference>
<accession>A0A9D1ME95</accession>
<dbReference type="EMBL" id="DVMZ01000025">
    <property type="protein sequence ID" value="HIU58631.1"/>
    <property type="molecule type" value="Genomic_DNA"/>
</dbReference>
<dbReference type="NCBIfam" id="NF003806">
    <property type="entry name" value="PRK05395.1-3"/>
    <property type="match status" value="1"/>
</dbReference>
<feature type="binding site" evidence="8 10">
    <location>
        <begin position="102"/>
        <end position="103"/>
    </location>
    <ligand>
        <name>substrate</name>
    </ligand>
</feature>
<dbReference type="PIRSF" id="PIRSF001399">
    <property type="entry name" value="DHquinase_II"/>
    <property type="match status" value="1"/>
</dbReference>
<evidence type="ECO:0000256" key="8">
    <source>
        <dbReference type="HAMAP-Rule" id="MF_00169"/>
    </source>
</evidence>
<comment type="caution">
    <text evidence="12">The sequence shown here is derived from an EMBL/GenBank/DDBJ whole genome shotgun (WGS) entry which is preliminary data.</text>
</comment>
<comment type="similarity">
    <text evidence="3 8">Belongs to the type-II 3-dehydroquinase family.</text>
</comment>
<dbReference type="EC" id="4.2.1.10" evidence="5 8"/>
<dbReference type="NCBIfam" id="NF003807">
    <property type="entry name" value="PRK05395.1-4"/>
    <property type="match status" value="1"/>
</dbReference>
<proteinExistence type="inferred from homology"/>
<reference evidence="12" key="2">
    <citation type="journal article" date="2021" name="PeerJ">
        <title>Extensive microbial diversity within the chicken gut microbiome revealed by metagenomics and culture.</title>
        <authorList>
            <person name="Gilroy R."/>
            <person name="Ravi A."/>
            <person name="Getino M."/>
            <person name="Pursley I."/>
            <person name="Horton D.L."/>
            <person name="Alikhan N.F."/>
            <person name="Baker D."/>
            <person name="Gharbi K."/>
            <person name="Hall N."/>
            <person name="Watson M."/>
            <person name="Adriaenssens E.M."/>
            <person name="Foster-Nyarko E."/>
            <person name="Jarju S."/>
            <person name="Secka A."/>
            <person name="Antonio M."/>
            <person name="Oren A."/>
            <person name="Chaudhuri R.R."/>
            <person name="La Ragione R."/>
            <person name="Hildebrand F."/>
            <person name="Pallen M.J."/>
        </authorList>
    </citation>
    <scope>NUCLEOTIDE SEQUENCE</scope>
    <source>
        <strain evidence="12">11687</strain>
    </source>
</reference>
<keyword evidence="7 8" id="KW-0456">Lyase</keyword>
<comment type="subunit">
    <text evidence="4 8">Homododecamer.</text>
</comment>
<evidence type="ECO:0000256" key="6">
    <source>
        <dbReference type="ARBA" id="ARBA00023141"/>
    </source>
</evidence>
<feature type="binding site" evidence="8 10">
    <location>
        <position position="112"/>
    </location>
    <ligand>
        <name>substrate</name>
    </ligand>
</feature>
<protein>
    <recommendedName>
        <fullName evidence="5 8">3-dehydroquinate dehydratase</fullName>
        <shortName evidence="8">3-dehydroquinase</shortName>
        <ecNumber evidence="5 8">4.2.1.10</ecNumber>
    </recommendedName>
    <alternativeName>
        <fullName evidence="8">Type II DHQase</fullName>
    </alternativeName>
</protein>
<reference evidence="12" key="1">
    <citation type="submission" date="2020-10" db="EMBL/GenBank/DDBJ databases">
        <authorList>
            <person name="Gilroy R."/>
        </authorList>
    </citation>
    <scope>NUCLEOTIDE SEQUENCE</scope>
    <source>
        <strain evidence="12">11687</strain>
    </source>
</reference>
<dbReference type="InterPro" id="IPR036441">
    <property type="entry name" value="DHquinase_II_sf"/>
</dbReference>
<comment type="function">
    <text evidence="8">Catalyzes a trans-dehydration via an enolate intermediate.</text>
</comment>
<dbReference type="SUPFAM" id="SSF52304">
    <property type="entry name" value="Type II 3-dehydroquinate dehydratase"/>
    <property type="match status" value="1"/>
</dbReference>
<name>A0A9D1ME95_9FIRM</name>
<sequence length="151" mass="16799">MKFLIINGVNLNLTGKREPGVYGTRTLAEIEKRIAERCAEAGDEAEFFQSNSEGELCDRLHRAFLTRECDGIVLNAGAYSHYSYALRDAIASIDIPVAEVHMSNIAAREDFRHKSVLSEVCRGVVFGFGEAGYLTAIAGLKELKREKEEDR</sequence>
<evidence type="ECO:0000256" key="3">
    <source>
        <dbReference type="ARBA" id="ARBA00011037"/>
    </source>
</evidence>
<dbReference type="GO" id="GO:0003855">
    <property type="term" value="F:3-dehydroquinate dehydratase activity"/>
    <property type="evidence" value="ECO:0007669"/>
    <property type="project" value="UniProtKB-UniRule"/>
</dbReference>
<comment type="pathway">
    <text evidence="2 8">Metabolic intermediate biosynthesis; chorismate biosynthesis; chorismate from D-erythrose 4-phosphate and phosphoenolpyruvate: step 3/7.</text>
</comment>
<dbReference type="GO" id="GO:0009073">
    <property type="term" value="P:aromatic amino acid family biosynthetic process"/>
    <property type="evidence" value="ECO:0007669"/>
    <property type="project" value="UniProtKB-KW"/>
</dbReference>
<evidence type="ECO:0000256" key="10">
    <source>
        <dbReference type="PIRSR" id="PIRSR001399-2"/>
    </source>
</evidence>
<dbReference type="GO" id="GO:0009423">
    <property type="term" value="P:chorismate biosynthetic process"/>
    <property type="evidence" value="ECO:0007669"/>
    <property type="project" value="UniProtKB-UniRule"/>
</dbReference>
<feature type="binding site" evidence="8 10">
    <location>
        <position position="88"/>
    </location>
    <ligand>
        <name>substrate</name>
    </ligand>
</feature>
<keyword evidence="8" id="KW-0028">Amino-acid biosynthesis</keyword>
<evidence type="ECO:0000256" key="5">
    <source>
        <dbReference type="ARBA" id="ARBA00012060"/>
    </source>
</evidence>
<feature type="binding site" evidence="8 10">
    <location>
        <position position="81"/>
    </location>
    <ligand>
        <name>substrate</name>
    </ligand>
</feature>
<dbReference type="PANTHER" id="PTHR21272">
    <property type="entry name" value="CATABOLIC 3-DEHYDROQUINASE"/>
    <property type="match status" value="1"/>
</dbReference>
<dbReference type="GO" id="GO:0019631">
    <property type="term" value="P:quinate catabolic process"/>
    <property type="evidence" value="ECO:0007669"/>
    <property type="project" value="TreeGrafter"/>
</dbReference>
<dbReference type="PANTHER" id="PTHR21272:SF3">
    <property type="entry name" value="CATABOLIC 3-DEHYDROQUINASE"/>
    <property type="match status" value="1"/>
</dbReference>
<dbReference type="NCBIfam" id="TIGR01088">
    <property type="entry name" value="aroQ"/>
    <property type="match status" value="1"/>
</dbReference>
<dbReference type="Proteomes" id="UP000824081">
    <property type="component" value="Unassembled WGS sequence"/>
</dbReference>
<feature type="active site" description="Proton donor" evidence="8 9">
    <location>
        <position position="101"/>
    </location>
</feature>